<organism evidence="2 3">
    <name type="scientific">Thermincola ferriacetica</name>
    <dbReference type="NCBI Taxonomy" id="281456"/>
    <lineage>
        <taxon>Bacteria</taxon>
        <taxon>Bacillati</taxon>
        <taxon>Bacillota</taxon>
        <taxon>Clostridia</taxon>
        <taxon>Eubacteriales</taxon>
        <taxon>Thermincolaceae</taxon>
        <taxon>Thermincola</taxon>
    </lineage>
</organism>
<dbReference type="CDD" id="cd00279">
    <property type="entry name" value="YlxR"/>
    <property type="match status" value="1"/>
</dbReference>
<dbReference type="Proteomes" id="UP000037175">
    <property type="component" value="Unassembled WGS sequence"/>
</dbReference>
<dbReference type="SUPFAM" id="SSF64376">
    <property type="entry name" value="YlxR-like"/>
    <property type="match status" value="1"/>
</dbReference>
<gene>
    <name evidence="2" type="ORF">Tfer_0327</name>
</gene>
<dbReference type="PATRIC" id="fig|281456.6.peg.343"/>
<sequence>MGDVDMAKKIPLRMCVGCQEMKPKKELVRIVRTPEEKFEIDPTGKKSGRGAYICPTGECLQKAIKGKRLEKAFKQPISQEIYDALKKNLELRHDTKSL</sequence>
<dbReference type="NCBIfam" id="NF047356">
    <property type="entry name" value="RNA_bind_RnpM"/>
    <property type="match status" value="1"/>
</dbReference>
<name>A0A0L6W785_9FIRM</name>
<evidence type="ECO:0000259" key="1">
    <source>
        <dbReference type="Pfam" id="PF04296"/>
    </source>
</evidence>
<accession>A0A0L6W785</accession>
<evidence type="ECO:0000313" key="2">
    <source>
        <dbReference type="EMBL" id="KNZ71248.1"/>
    </source>
</evidence>
<comment type="caution">
    <text evidence="2">The sequence shown here is derived from an EMBL/GenBank/DDBJ whole genome shotgun (WGS) entry which is preliminary data.</text>
</comment>
<reference evidence="3" key="1">
    <citation type="submission" date="2015-07" db="EMBL/GenBank/DDBJ databases">
        <title>Complete Genome of Thermincola ferriacetica strain Z-0001T.</title>
        <authorList>
            <person name="Lusk B."/>
            <person name="Badalamenti J.P."/>
            <person name="Parameswaran P."/>
            <person name="Bond D.R."/>
            <person name="Torres C.I."/>
        </authorList>
    </citation>
    <scope>NUCLEOTIDE SEQUENCE [LARGE SCALE GENOMIC DNA]</scope>
    <source>
        <strain evidence="3">Z-0001</strain>
    </source>
</reference>
<dbReference type="InterPro" id="IPR037465">
    <property type="entry name" value="YlxR"/>
</dbReference>
<dbReference type="Pfam" id="PF04296">
    <property type="entry name" value="YlxR"/>
    <property type="match status" value="1"/>
</dbReference>
<dbReference type="EMBL" id="LGTE01000001">
    <property type="protein sequence ID" value="KNZ71248.1"/>
    <property type="molecule type" value="Genomic_DNA"/>
</dbReference>
<proteinExistence type="predicted"/>
<dbReference type="InterPro" id="IPR035931">
    <property type="entry name" value="YlxR-like_sf"/>
</dbReference>
<dbReference type="Gene3D" id="3.30.1230.10">
    <property type="entry name" value="YlxR-like"/>
    <property type="match status" value="1"/>
</dbReference>
<dbReference type="PANTHER" id="PTHR34215:SF1">
    <property type="entry name" value="YLXR DOMAIN-CONTAINING PROTEIN"/>
    <property type="match status" value="1"/>
</dbReference>
<keyword evidence="3" id="KW-1185">Reference proteome</keyword>
<dbReference type="InterPro" id="IPR007393">
    <property type="entry name" value="YlxR_dom"/>
</dbReference>
<protein>
    <recommendedName>
        <fullName evidence="1">YlxR domain-containing protein</fullName>
    </recommendedName>
</protein>
<dbReference type="AlphaFoldDB" id="A0A0L6W785"/>
<feature type="domain" description="YlxR" evidence="1">
    <location>
        <begin position="13"/>
        <end position="86"/>
    </location>
</feature>
<evidence type="ECO:0000313" key="3">
    <source>
        <dbReference type="Proteomes" id="UP000037175"/>
    </source>
</evidence>
<dbReference type="PANTHER" id="PTHR34215">
    <property type="entry name" value="BLL0784 PROTEIN"/>
    <property type="match status" value="1"/>
</dbReference>